<accession>A0A212FN07</accession>
<dbReference type="InterPro" id="IPR006179">
    <property type="entry name" value="5_nucleotidase/apyrase"/>
</dbReference>
<evidence type="ECO:0000313" key="16">
    <source>
        <dbReference type="Proteomes" id="UP000007151"/>
    </source>
</evidence>
<dbReference type="GO" id="GO:0046872">
    <property type="term" value="F:metal ion binding"/>
    <property type="evidence" value="ECO:0007669"/>
    <property type="project" value="UniProtKB-KW"/>
</dbReference>
<comment type="similarity">
    <text evidence="2 12">Belongs to the 5'-nucleotidase family.</text>
</comment>
<evidence type="ECO:0000256" key="2">
    <source>
        <dbReference type="ARBA" id="ARBA00006654"/>
    </source>
</evidence>
<feature type="domain" description="Calcineurin-like phosphoesterase" evidence="13">
    <location>
        <begin position="4"/>
        <end position="178"/>
    </location>
</feature>
<keyword evidence="11" id="KW-1199">Hemostasis impairing toxin</keyword>
<evidence type="ECO:0000256" key="12">
    <source>
        <dbReference type="RuleBase" id="RU362119"/>
    </source>
</evidence>
<dbReference type="GO" id="GO:0005886">
    <property type="term" value="C:plasma membrane"/>
    <property type="evidence" value="ECO:0007669"/>
    <property type="project" value="TreeGrafter"/>
</dbReference>
<keyword evidence="9 12" id="KW-0547">Nucleotide-binding</keyword>
<dbReference type="InterPro" id="IPR004843">
    <property type="entry name" value="Calcineurin-like_PHP"/>
</dbReference>
<evidence type="ECO:0000256" key="9">
    <source>
        <dbReference type="ARBA" id="ARBA00022741"/>
    </source>
</evidence>
<evidence type="ECO:0000256" key="4">
    <source>
        <dbReference type="ARBA" id="ARBA00022442"/>
    </source>
</evidence>
<evidence type="ECO:0000256" key="7">
    <source>
        <dbReference type="ARBA" id="ARBA00022723"/>
    </source>
</evidence>
<dbReference type="STRING" id="278856.A0A212FN07"/>
<reference evidence="15 16" key="1">
    <citation type="journal article" date="2011" name="Cell">
        <title>The monarch butterfly genome yields insights into long-distance migration.</title>
        <authorList>
            <person name="Zhan S."/>
            <person name="Merlin C."/>
            <person name="Boore J.L."/>
            <person name="Reppert S.M."/>
        </authorList>
    </citation>
    <scope>NUCLEOTIDE SEQUENCE [LARGE SCALE GENOMIC DNA]</scope>
    <source>
        <strain evidence="15">F-2</strain>
    </source>
</reference>
<dbReference type="PANTHER" id="PTHR11575:SF32">
    <property type="entry name" value="APYRASE-LIKE PROTEIN"/>
    <property type="match status" value="1"/>
</dbReference>
<dbReference type="Proteomes" id="UP000007151">
    <property type="component" value="Unassembled WGS sequence"/>
</dbReference>
<dbReference type="GO" id="GO:0000166">
    <property type="term" value="F:nucleotide binding"/>
    <property type="evidence" value="ECO:0007669"/>
    <property type="project" value="UniProtKB-KW"/>
</dbReference>
<evidence type="ECO:0000256" key="5">
    <source>
        <dbReference type="ARBA" id="ARBA00022525"/>
    </source>
</evidence>
<gene>
    <name evidence="15" type="ORF">KGM_206986</name>
</gene>
<dbReference type="FunFam" id="3.60.21.10:FF:000020">
    <property type="entry name" value="NT5E isoform 4"/>
    <property type="match status" value="1"/>
</dbReference>
<dbReference type="InterPro" id="IPR008334">
    <property type="entry name" value="5'-Nucleotdase_C"/>
</dbReference>
<dbReference type="eggNOG" id="KOG4419">
    <property type="taxonomic scope" value="Eukaryota"/>
</dbReference>
<dbReference type="InterPro" id="IPR036907">
    <property type="entry name" value="5'-Nucleotdase_C_sf"/>
</dbReference>
<comment type="subcellular location">
    <subcellularLocation>
        <location evidence="1">Secreted</location>
    </subcellularLocation>
</comment>
<dbReference type="Pfam" id="PF02872">
    <property type="entry name" value="5_nucleotid_C"/>
    <property type="match status" value="1"/>
</dbReference>
<evidence type="ECO:0000256" key="10">
    <source>
        <dbReference type="ARBA" id="ARBA00022801"/>
    </source>
</evidence>
<dbReference type="SUPFAM" id="SSF56300">
    <property type="entry name" value="Metallo-dependent phosphatases"/>
    <property type="match status" value="1"/>
</dbReference>
<dbReference type="GO" id="GO:0006196">
    <property type="term" value="P:AMP catabolic process"/>
    <property type="evidence" value="ECO:0007669"/>
    <property type="project" value="TreeGrafter"/>
</dbReference>
<proteinExistence type="inferred from homology"/>
<keyword evidence="6" id="KW-0800">Toxin</keyword>
<dbReference type="InParanoid" id="A0A212FN07"/>
<evidence type="ECO:0000259" key="14">
    <source>
        <dbReference type="Pfam" id="PF02872"/>
    </source>
</evidence>
<dbReference type="InterPro" id="IPR006146">
    <property type="entry name" value="5'-Nucleotdase_CS"/>
</dbReference>
<keyword evidence="5" id="KW-0964">Secreted</keyword>
<protein>
    <recommendedName>
        <fullName evidence="3">apyrase</fullName>
        <ecNumber evidence="3">3.6.1.5</ecNumber>
    </recommendedName>
</protein>
<dbReference type="GO" id="GO:0005576">
    <property type="term" value="C:extracellular region"/>
    <property type="evidence" value="ECO:0007669"/>
    <property type="project" value="UniProtKB-SubCell"/>
</dbReference>
<evidence type="ECO:0000256" key="1">
    <source>
        <dbReference type="ARBA" id="ARBA00004613"/>
    </source>
</evidence>
<evidence type="ECO:0000256" key="6">
    <source>
        <dbReference type="ARBA" id="ARBA00022656"/>
    </source>
</evidence>
<evidence type="ECO:0000256" key="11">
    <source>
        <dbReference type="ARBA" id="ARBA00023240"/>
    </source>
</evidence>
<evidence type="ECO:0000256" key="8">
    <source>
        <dbReference type="ARBA" id="ARBA00022729"/>
    </source>
</evidence>
<dbReference type="Gene3D" id="3.60.21.10">
    <property type="match status" value="1"/>
</dbReference>
<sequence>MVLKKEKPGALLLNAGDTFQGTYWYTLLKWNITQKFINLLPHDAHAIFAVGNHEFDDGVAGLAPYLGALKAPVLIANIDTSLEPSLDGLYQPHVVIEKNGRKIGIIGLITTETQSTSNPGEVKFLDPISVVEREAQILTDQGIDIILVLSHCGLAIDKQIAATVGQNIDVIIGGHSHSLLWNGQSPSHEHISGPYPVLVESESKPHHQVLIVTASCFTKYIGNLTVYFDEMGDLKDFDGVPIFLNRSIPESPEAKAILQPYSKKLHELVNEVVGYVDKDFLAKTCGSRECAIGDFFADAFVNETKEQNISNLTHVAFILRNMIRGSIPKGDISRGDIINALPFTNKVVTFSLLGKYLIEAFRNCMTNYWVYKPFDGPWMPQVSGIRVVLNLTDDLTIKVFIKEGNEFLPLDPDKAYQVSTLSFLSRGGNGFDMLKKYGLNKTIIGKDTDILEKYIRKRTPITPTLDNRLTVIN</sequence>
<dbReference type="GO" id="GO:0004050">
    <property type="term" value="F:apyrase activity"/>
    <property type="evidence" value="ECO:0007669"/>
    <property type="project" value="UniProtKB-EC"/>
</dbReference>
<organism evidence="15 16">
    <name type="scientific">Danaus plexippus plexippus</name>
    <dbReference type="NCBI Taxonomy" id="278856"/>
    <lineage>
        <taxon>Eukaryota</taxon>
        <taxon>Metazoa</taxon>
        <taxon>Ecdysozoa</taxon>
        <taxon>Arthropoda</taxon>
        <taxon>Hexapoda</taxon>
        <taxon>Insecta</taxon>
        <taxon>Pterygota</taxon>
        <taxon>Neoptera</taxon>
        <taxon>Endopterygota</taxon>
        <taxon>Lepidoptera</taxon>
        <taxon>Glossata</taxon>
        <taxon>Ditrysia</taxon>
        <taxon>Papilionoidea</taxon>
        <taxon>Nymphalidae</taxon>
        <taxon>Danainae</taxon>
        <taxon>Danaini</taxon>
        <taxon>Danaina</taxon>
        <taxon>Danaus</taxon>
        <taxon>Danaus</taxon>
    </lineage>
</organism>
<dbReference type="EMBL" id="AGBW02007648">
    <property type="protein sequence ID" value="OWR55136.1"/>
    <property type="molecule type" value="Genomic_DNA"/>
</dbReference>
<dbReference type="EC" id="3.6.1.5" evidence="3"/>
<dbReference type="AlphaFoldDB" id="A0A212FN07"/>
<evidence type="ECO:0000259" key="13">
    <source>
        <dbReference type="Pfam" id="PF00149"/>
    </source>
</evidence>
<dbReference type="InterPro" id="IPR029052">
    <property type="entry name" value="Metallo-depent_PP-like"/>
</dbReference>
<comment type="caution">
    <text evidence="15">The sequence shown here is derived from an EMBL/GenBank/DDBJ whole genome shotgun (WGS) entry which is preliminary data.</text>
</comment>
<feature type="domain" description="5'-Nucleotidase C-terminal" evidence="14">
    <location>
        <begin position="272"/>
        <end position="435"/>
    </location>
</feature>
<keyword evidence="4" id="KW-1201">Platelet aggregation inhibiting toxin</keyword>
<keyword evidence="8" id="KW-0732">Signal</keyword>
<keyword evidence="7" id="KW-0479">Metal-binding</keyword>
<dbReference type="CDD" id="cd07409">
    <property type="entry name" value="MPP_CD73_N"/>
    <property type="match status" value="1"/>
</dbReference>
<dbReference type="SUPFAM" id="SSF55816">
    <property type="entry name" value="5'-nucleotidase (syn. UDP-sugar hydrolase), C-terminal domain"/>
    <property type="match status" value="1"/>
</dbReference>
<dbReference type="PROSITE" id="PS00786">
    <property type="entry name" value="5_NUCLEOTIDASE_2"/>
    <property type="match status" value="1"/>
</dbReference>
<evidence type="ECO:0000256" key="3">
    <source>
        <dbReference type="ARBA" id="ARBA00012148"/>
    </source>
</evidence>
<dbReference type="GO" id="GO:0008253">
    <property type="term" value="F:5'-nucleotidase activity"/>
    <property type="evidence" value="ECO:0007669"/>
    <property type="project" value="TreeGrafter"/>
</dbReference>
<dbReference type="Pfam" id="PF00149">
    <property type="entry name" value="Metallophos"/>
    <property type="match status" value="1"/>
</dbReference>
<dbReference type="Gene3D" id="3.90.780.10">
    <property type="entry name" value="5'-Nucleotidase, C-terminal domain"/>
    <property type="match status" value="1"/>
</dbReference>
<evidence type="ECO:0000313" key="15">
    <source>
        <dbReference type="EMBL" id="OWR55136.1"/>
    </source>
</evidence>
<keyword evidence="16" id="KW-1185">Reference proteome</keyword>
<name>A0A212FN07_DANPL</name>
<dbReference type="PRINTS" id="PR01607">
    <property type="entry name" value="APYRASEFAMLY"/>
</dbReference>
<dbReference type="GO" id="GO:0090729">
    <property type="term" value="F:toxin activity"/>
    <property type="evidence" value="ECO:0007669"/>
    <property type="project" value="UniProtKB-KW"/>
</dbReference>
<keyword evidence="10 12" id="KW-0378">Hydrolase</keyword>
<dbReference type="PANTHER" id="PTHR11575">
    <property type="entry name" value="5'-NUCLEOTIDASE-RELATED"/>
    <property type="match status" value="1"/>
</dbReference>
<dbReference type="KEGG" id="dpl:KGM_206986"/>